<dbReference type="InterPro" id="IPR016163">
    <property type="entry name" value="Ald_DH_C"/>
</dbReference>
<reference evidence="3 4" key="1">
    <citation type="submission" date="2017-09" db="EMBL/GenBank/DDBJ databases">
        <authorList>
            <person name="Ehlers B."/>
            <person name="Leendertz F.H."/>
        </authorList>
    </citation>
    <scope>NUCLEOTIDE SEQUENCE [LARGE SCALE GENOMIC DNA]</scope>
    <source>
        <strain evidence="3 4">DSM 18289</strain>
    </source>
</reference>
<dbReference type="SUPFAM" id="SSF53720">
    <property type="entry name" value="ALDH-like"/>
    <property type="match status" value="1"/>
</dbReference>
<name>A0A285PJG4_9HYPH</name>
<dbReference type="AlphaFoldDB" id="A0A285PJG4"/>
<evidence type="ECO:0000256" key="1">
    <source>
        <dbReference type="ARBA" id="ARBA00023002"/>
    </source>
</evidence>
<evidence type="ECO:0000259" key="2">
    <source>
        <dbReference type="Pfam" id="PF00171"/>
    </source>
</evidence>
<accession>A0A285PJG4</accession>
<evidence type="ECO:0000313" key="3">
    <source>
        <dbReference type="EMBL" id="SNZ21407.1"/>
    </source>
</evidence>
<dbReference type="PANTHER" id="PTHR11699">
    <property type="entry name" value="ALDEHYDE DEHYDROGENASE-RELATED"/>
    <property type="match status" value="1"/>
</dbReference>
<organism evidence="3 4">
    <name type="scientific">Cohaesibacter gelatinilyticus</name>
    <dbReference type="NCBI Taxonomy" id="372072"/>
    <lineage>
        <taxon>Bacteria</taxon>
        <taxon>Pseudomonadati</taxon>
        <taxon>Pseudomonadota</taxon>
        <taxon>Alphaproteobacteria</taxon>
        <taxon>Hyphomicrobiales</taxon>
        <taxon>Cohaesibacteraceae</taxon>
    </lineage>
</organism>
<proteinExistence type="predicted"/>
<dbReference type="InterPro" id="IPR016162">
    <property type="entry name" value="Ald_DH_N"/>
</dbReference>
<keyword evidence="4" id="KW-1185">Reference proteome</keyword>
<keyword evidence="1" id="KW-0560">Oxidoreductase</keyword>
<protein>
    <submittedName>
        <fullName evidence="3">Sulfoacetaldehyde dehydrogenase</fullName>
    </submittedName>
</protein>
<dbReference type="Gene3D" id="3.40.309.10">
    <property type="entry name" value="Aldehyde Dehydrogenase, Chain A, domain 2"/>
    <property type="match status" value="1"/>
</dbReference>
<evidence type="ECO:0000313" key="4">
    <source>
        <dbReference type="Proteomes" id="UP000219439"/>
    </source>
</evidence>
<dbReference type="RefSeq" id="WP_097155787.1">
    <property type="nucleotide sequence ID" value="NZ_OBEL01000008.1"/>
</dbReference>
<dbReference type="InterPro" id="IPR016161">
    <property type="entry name" value="Ald_DH/histidinol_DH"/>
</dbReference>
<dbReference type="Pfam" id="PF00171">
    <property type="entry name" value="Aldedh"/>
    <property type="match status" value="1"/>
</dbReference>
<dbReference type="GO" id="GO:0016620">
    <property type="term" value="F:oxidoreductase activity, acting on the aldehyde or oxo group of donors, NAD or NADP as acceptor"/>
    <property type="evidence" value="ECO:0007669"/>
    <property type="project" value="InterPro"/>
</dbReference>
<dbReference type="OrthoDB" id="9815791at2"/>
<dbReference type="InterPro" id="IPR015590">
    <property type="entry name" value="Aldehyde_DH_dom"/>
</dbReference>
<sequence>MAREITSEERDLVDQLLARARSAMAEVENYSQEQRDRLSQAIAWYAGNEETFTRLAQLGVDESGIGDREGRPAKRFKIHMVLRDVLRTPSTGIVEVDEAKGLVKYAKPAGVVASLIPMTNPAMTPPVTGVSSANAGNAVIFSPHPRTARTTTEMVDVMRAACRAVGAPEDLFQVISKPSIPSTQYLMQVCDLTLATGGKPMVQAAYSSGRPAYGVGAGNSSIVIDETADIDIAAANTRMSKTSDFGSGCSADGNIIIQKSIFDDMVKALEAEGGYLCNEEEKALLEKAMWDEKGNRTFPTIACKPQQTADVAGFSIPEDRKFLMVYNHGQIGQEHKFSKEKLTTVMALYHFDGFDDALETVRQIYAVGGKGHSCGIYSHNDDNIDALARVAPVSRMMVRQPQSKANAGAWTNGMPMTSSLGCGIWGGNITNENVTLKHMLNYTWVSRPIAEDRPSEEELFGEFYNGEVL</sequence>
<feature type="domain" description="Aldehyde dehydrogenase" evidence="2">
    <location>
        <begin position="6"/>
        <end position="271"/>
    </location>
</feature>
<gene>
    <name evidence="3" type="ORF">SAMN06265368_4527</name>
</gene>
<dbReference type="Gene3D" id="3.40.605.10">
    <property type="entry name" value="Aldehyde Dehydrogenase, Chain A, domain 1"/>
    <property type="match status" value="1"/>
</dbReference>
<dbReference type="Proteomes" id="UP000219439">
    <property type="component" value="Unassembled WGS sequence"/>
</dbReference>
<dbReference type="EMBL" id="OBEL01000008">
    <property type="protein sequence ID" value="SNZ21407.1"/>
    <property type="molecule type" value="Genomic_DNA"/>
</dbReference>
<dbReference type="CDD" id="cd07122">
    <property type="entry name" value="ALDH_F20_ACDH"/>
    <property type="match status" value="1"/>
</dbReference>